<dbReference type="EC" id="3.6.1.27" evidence="3 14"/>
<dbReference type="EMBL" id="LT670844">
    <property type="protein sequence ID" value="SHK65166.1"/>
    <property type="molecule type" value="Genomic_DNA"/>
</dbReference>
<organism evidence="15 16">
    <name type="scientific">Bradyrhizobium lablabi</name>
    <dbReference type="NCBI Taxonomy" id="722472"/>
    <lineage>
        <taxon>Bacteria</taxon>
        <taxon>Pseudomonadati</taxon>
        <taxon>Pseudomonadota</taxon>
        <taxon>Alphaproteobacteria</taxon>
        <taxon>Hyphomicrobiales</taxon>
        <taxon>Nitrobacteraceae</taxon>
        <taxon>Bradyrhizobium</taxon>
    </lineage>
</organism>
<dbReference type="InterPro" id="IPR003824">
    <property type="entry name" value="UppP"/>
</dbReference>
<reference evidence="15 16" key="1">
    <citation type="submission" date="2016-11" db="EMBL/GenBank/DDBJ databases">
        <authorList>
            <person name="Jaros S."/>
            <person name="Januszkiewicz K."/>
            <person name="Wedrychowicz H."/>
        </authorList>
    </citation>
    <scope>NUCLEOTIDE SEQUENCE [LARGE SCALE GENOMIC DNA]</scope>
    <source>
        <strain evidence="15 16">GAS499</strain>
    </source>
</reference>
<evidence type="ECO:0000256" key="1">
    <source>
        <dbReference type="ARBA" id="ARBA00004651"/>
    </source>
</evidence>
<feature type="transmembrane region" description="Helical" evidence="14">
    <location>
        <begin position="216"/>
        <end position="238"/>
    </location>
</feature>
<evidence type="ECO:0000256" key="3">
    <source>
        <dbReference type="ARBA" id="ARBA00012374"/>
    </source>
</evidence>
<keyword evidence="14" id="KW-0133">Cell shape</keyword>
<evidence type="ECO:0000313" key="15">
    <source>
        <dbReference type="EMBL" id="SHK65166.1"/>
    </source>
</evidence>
<evidence type="ECO:0000256" key="9">
    <source>
        <dbReference type="ARBA" id="ARBA00023136"/>
    </source>
</evidence>
<dbReference type="Pfam" id="PF02673">
    <property type="entry name" value="BacA"/>
    <property type="match status" value="1"/>
</dbReference>
<dbReference type="AlphaFoldDB" id="A0A1M6U7N4"/>
<comment type="miscellaneous">
    <text evidence="14">Bacitracin is thought to be involved in the inhibition of peptidoglycan synthesis by sequestering undecaprenyl diphosphate, thereby reducing the pool of lipid carrier available.</text>
</comment>
<evidence type="ECO:0000256" key="14">
    <source>
        <dbReference type="HAMAP-Rule" id="MF_01006"/>
    </source>
</evidence>
<evidence type="ECO:0000256" key="5">
    <source>
        <dbReference type="ARBA" id="ARBA00022475"/>
    </source>
</evidence>
<feature type="transmembrane region" description="Helical" evidence="14">
    <location>
        <begin position="250"/>
        <end position="267"/>
    </location>
</feature>
<feature type="transmembrane region" description="Helical" evidence="14">
    <location>
        <begin position="108"/>
        <end position="129"/>
    </location>
</feature>
<dbReference type="GO" id="GO:0071555">
    <property type="term" value="P:cell wall organization"/>
    <property type="evidence" value="ECO:0007669"/>
    <property type="project" value="UniProtKB-KW"/>
</dbReference>
<name>A0A1M6U7N4_9BRAD</name>
<keyword evidence="5 14" id="KW-1003">Cell membrane</keyword>
<evidence type="ECO:0000313" key="16">
    <source>
        <dbReference type="Proteomes" id="UP000189935"/>
    </source>
</evidence>
<keyword evidence="14" id="KW-0573">Peptidoglycan synthesis</keyword>
<dbReference type="NCBIfam" id="NF001390">
    <property type="entry name" value="PRK00281.1-4"/>
    <property type="match status" value="1"/>
</dbReference>
<feature type="transmembrane region" description="Helical" evidence="14">
    <location>
        <begin position="83"/>
        <end position="102"/>
    </location>
</feature>
<keyword evidence="6 14" id="KW-0812">Transmembrane</keyword>
<dbReference type="PANTHER" id="PTHR30622">
    <property type="entry name" value="UNDECAPRENYL-DIPHOSPHATASE"/>
    <property type="match status" value="1"/>
</dbReference>
<evidence type="ECO:0000256" key="13">
    <source>
        <dbReference type="ARBA" id="ARBA00047594"/>
    </source>
</evidence>
<keyword evidence="14" id="KW-0961">Cell wall biogenesis/degradation</keyword>
<feature type="transmembrane region" description="Helical" evidence="14">
    <location>
        <begin position="43"/>
        <end position="63"/>
    </location>
</feature>
<evidence type="ECO:0000256" key="4">
    <source>
        <dbReference type="ARBA" id="ARBA00021581"/>
    </source>
</evidence>
<dbReference type="GO" id="GO:0050380">
    <property type="term" value="F:undecaprenyl-diphosphatase activity"/>
    <property type="evidence" value="ECO:0007669"/>
    <property type="project" value="UniProtKB-UniRule"/>
</dbReference>
<dbReference type="PANTHER" id="PTHR30622:SF3">
    <property type="entry name" value="UNDECAPRENYL-DIPHOSPHATASE"/>
    <property type="match status" value="1"/>
</dbReference>
<feature type="transmembrane region" description="Helical" evidence="14">
    <location>
        <begin position="149"/>
        <end position="177"/>
    </location>
</feature>
<keyword evidence="8 14" id="KW-1133">Transmembrane helix</keyword>
<accession>A0A1M6U7N4</accession>
<evidence type="ECO:0000256" key="8">
    <source>
        <dbReference type="ARBA" id="ARBA00022989"/>
    </source>
</evidence>
<evidence type="ECO:0000256" key="2">
    <source>
        <dbReference type="ARBA" id="ARBA00010621"/>
    </source>
</evidence>
<comment type="function">
    <text evidence="14">Catalyzes the dephosphorylation of undecaprenyl diphosphate (UPP). Confers resistance to bacitracin.</text>
</comment>
<feature type="transmembrane region" description="Helical" evidence="14">
    <location>
        <begin position="183"/>
        <end position="204"/>
    </location>
</feature>
<protein>
    <recommendedName>
        <fullName evidence="4 14">Undecaprenyl-diphosphatase</fullName>
        <ecNumber evidence="3 14">3.6.1.27</ecNumber>
    </recommendedName>
    <alternativeName>
        <fullName evidence="12 14">Bacitracin resistance protein</fullName>
    </alternativeName>
    <alternativeName>
        <fullName evidence="11 14">Undecaprenyl pyrophosphate phosphatase</fullName>
    </alternativeName>
</protein>
<keyword evidence="9 14" id="KW-0472">Membrane</keyword>
<dbReference type="GO" id="GO:0046677">
    <property type="term" value="P:response to antibiotic"/>
    <property type="evidence" value="ECO:0007669"/>
    <property type="project" value="UniProtKB-UniRule"/>
</dbReference>
<evidence type="ECO:0000256" key="11">
    <source>
        <dbReference type="ARBA" id="ARBA00032707"/>
    </source>
</evidence>
<dbReference type="GO" id="GO:0009252">
    <property type="term" value="P:peptidoglycan biosynthetic process"/>
    <property type="evidence" value="ECO:0007669"/>
    <property type="project" value="UniProtKB-KW"/>
</dbReference>
<comment type="subcellular location">
    <subcellularLocation>
        <location evidence="1 14">Cell membrane</location>
        <topology evidence="1 14">Multi-pass membrane protein</topology>
    </subcellularLocation>
</comment>
<dbReference type="NCBIfam" id="NF001389">
    <property type="entry name" value="PRK00281.1-2"/>
    <property type="match status" value="1"/>
</dbReference>
<gene>
    <name evidence="14" type="primary">uppP</name>
    <name evidence="15" type="ORF">SAMN05444159_3817</name>
</gene>
<proteinExistence type="inferred from homology"/>
<dbReference type="Proteomes" id="UP000189935">
    <property type="component" value="Chromosome I"/>
</dbReference>
<dbReference type="RefSeq" id="WP_079545096.1">
    <property type="nucleotide sequence ID" value="NZ_LT670844.1"/>
</dbReference>
<sequence>MMSDALRAVILGIIEGVTEFLPVSSTGHLLLAERFFNLGEGSFWNSFTVLIQLGAILAILVIYFGKLWRIALGMFSNPDDRRFVIGVLVAFLPAVVIGLAAGKYIKEVLFNPWVVCFSLIVGGAILLWVDQLDHKPHEHDATKFPLLMYLYIGIAQCFAMIPGVSRSGASIVAAMLLGADKRAAAEFSFFLAIPTMVGAFAYDFYKNRAEMTSDHLGIIAIGFVVSFITAIIVVKTFLSYVTRHGFAVFAWWRVIVGTLGLIALAMGR</sequence>
<dbReference type="GO" id="GO:0008360">
    <property type="term" value="P:regulation of cell shape"/>
    <property type="evidence" value="ECO:0007669"/>
    <property type="project" value="UniProtKB-KW"/>
</dbReference>
<keyword evidence="7 14" id="KW-0378">Hydrolase</keyword>
<dbReference type="HAMAP" id="MF_01006">
    <property type="entry name" value="Undec_diphosphatase"/>
    <property type="match status" value="1"/>
</dbReference>
<evidence type="ECO:0000256" key="12">
    <source>
        <dbReference type="ARBA" id="ARBA00032932"/>
    </source>
</evidence>
<evidence type="ECO:0000256" key="10">
    <source>
        <dbReference type="ARBA" id="ARBA00023251"/>
    </source>
</evidence>
<dbReference type="GO" id="GO:0005886">
    <property type="term" value="C:plasma membrane"/>
    <property type="evidence" value="ECO:0007669"/>
    <property type="project" value="UniProtKB-SubCell"/>
</dbReference>
<comment type="catalytic activity">
    <reaction evidence="13 14">
        <text>di-trans,octa-cis-undecaprenyl diphosphate + H2O = di-trans,octa-cis-undecaprenyl phosphate + phosphate + H(+)</text>
        <dbReference type="Rhea" id="RHEA:28094"/>
        <dbReference type="ChEBI" id="CHEBI:15377"/>
        <dbReference type="ChEBI" id="CHEBI:15378"/>
        <dbReference type="ChEBI" id="CHEBI:43474"/>
        <dbReference type="ChEBI" id="CHEBI:58405"/>
        <dbReference type="ChEBI" id="CHEBI:60392"/>
        <dbReference type="EC" id="3.6.1.27"/>
    </reaction>
</comment>
<evidence type="ECO:0000256" key="7">
    <source>
        <dbReference type="ARBA" id="ARBA00022801"/>
    </source>
</evidence>
<evidence type="ECO:0000256" key="6">
    <source>
        <dbReference type="ARBA" id="ARBA00022692"/>
    </source>
</evidence>
<keyword evidence="10 14" id="KW-0046">Antibiotic resistance</keyword>
<comment type="similarity">
    <text evidence="2 14">Belongs to the UppP family.</text>
</comment>
<dbReference type="NCBIfam" id="TIGR00753">
    <property type="entry name" value="undec_PP_bacA"/>
    <property type="match status" value="1"/>
</dbReference>